<dbReference type="SUPFAM" id="SSF53067">
    <property type="entry name" value="Actin-like ATPase domain"/>
    <property type="match status" value="1"/>
</dbReference>
<dbReference type="GO" id="GO:0006508">
    <property type="term" value="P:proteolysis"/>
    <property type="evidence" value="ECO:0007669"/>
    <property type="project" value="UniProtKB-KW"/>
</dbReference>
<keyword evidence="2" id="KW-0645">Protease</keyword>
<dbReference type="InterPro" id="IPR043129">
    <property type="entry name" value="ATPase_NBD"/>
</dbReference>
<evidence type="ECO:0000259" key="1">
    <source>
        <dbReference type="Pfam" id="PF00814"/>
    </source>
</evidence>
<proteinExistence type="predicted"/>
<dbReference type="EMBL" id="LCIH01000003">
    <property type="protein sequence ID" value="KKT52197.1"/>
    <property type="molecule type" value="Genomic_DNA"/>
</dbReference>
<gene>
    <name evidence="2" type="ORF">UW44_C0003G0040</name>
</gene>
<dbReference type="Proteomes" id="UP000034006">
    <property type="component" value="Unassembled WGS sequence"/>
</dbReference>
<dbReference type="PATRIC" id="fig|1618387.3.peg.226"/>
<evidence type="ECO:0000313" key="2">
    <source>
        <dbReference type="EMBL" id="KKT52197.1"/>
    </source>
</evidence>
<dbReference type="Pfam" id="PF00814">
    <property type="entry name" value="TsaD"/>
    <property type="match status" value="1"/>
</dbReference>
<evidence type="ECO:0000313" key="3">
    <source>
        <dbReference type="Proteomes" id="UP000034006"/>
    </source>
</evidence>
<name>A0A0G1K7B1_9BACT</name>
<comment type="caution">
    <text evidence="2">The sequence shown here is derived from an EMBL/GenBank/DDBJ whole genome shotgun (WGS) entry which is preliminary data.</text>
</comment>
<keyword evidence="2" id="KW-0378">Hydrolase</keyword>
<dbReference type="GO" id="GO:0008233">
    <property type="term" value="F:peptidase activity"/>
    <property type="evidence" value="ECO:0007669"/>
    <property type="project" value="UniProtKB-KW"/>
</dbReference>
<accession>A0A0G1K7B1</accession>
<feature type="domain" description="Gcp-like" evidence="1">
    <location>
        <begin position="40"/>
        <end position="85"/>
    </location>
</feature>
<organism evidence="2 3">
    <name type="scientific">Candidatus Collierbacteria bacterium GW2011_GWB2_44_22</name>
    <dbReference type="NCBI Taxonomy" id="1618387"/>
    <lineage>
        <taxon>Bacteria</taxon>
        <taxon>Candidatus Collieribacteriota</taxon>
    </lineage>
</organism>
<protein>
    <submittedName>
        <fullName evidence="2">Inactive metal-dependent protease-like protein</fullName>
    </submittedName>
</protein>
<dbReference type="STRING" id="1618387.UW44_C0003G0040"/>
<dbReference type="AlphaFoldDB" id="A0A0G1K7B1"/>
<dbReference type="InterPro" id="IPR000905">
    <property type="entry name" value="Gcp-like_dom"/>
</dbReference>
<sequence>MKLYLDSTDNTQVLIRLGDKEFVNKVDSPRNQDVFGFFLSCLEKENLKQEDITEVEVNPGPGSFTGTRIGVTIANALGFALGIKVNGQKNPIEPIYSSAPSITPSKQTKVSI</sequence>
<dbReference type="Gene3D" id="3.30.420.40">
    <property type="match status" value="1"/>
</dbReference>
<reference evidence="2 3" key="1">
    <citation type="journal article" date="2015" name="Nature">
        <title>rRNA introns, odd ribosomes, and small enigmatic genomes across a large radiation of phyla.</title>
        <authorList>
            <person name="Brown C.T."/>
            <person name="Hug L.A."/>
            <person name="Thomas B.C."/>
            <person name="Sharon I."/>
            <person name="Castelle C.J."/>
            <person name="Singh A."/>
            <person name="Wilkins M.J."/>
            <person name="Williams K.H."/>
            <person name="Banfield J.F."/>
        </authorList>
    </citation>
    <scope>NUCLEOTIDE SEQUENCE [LARGE SCALE GENOMIC DNA]</scope>
</reference>